<evidence type="ECO:0000256" key="3">
    <source>
        <dbReference type="ARBA" id="ARBA00022692"/>
    </source>
</evidence>
<keyword evidence="14" id="KW-1185">Reference proteome</keyword>
<feature type="region of interest" description="Disordered" evidence="10">
    <location>
        <begin position="1"/>
        <end position="24"/>
    </location>
</feature>
<dbReference type="Proteomes" id="UP001056035">
    <property type="component" value="Chromosome"/>
</dbReference>
<feature type="transmembrane region" description="Helical" evidence="11">
    <location>
        <begin position="217"/>
        <end position="236"/>
    </location>
</feature>
<evidence type="ECO:0000313" key="13">
    <source>
        <dbReference type="EMBL" id="UTI63560.1"/>
    </source>
</evidence>
<feature type="transmembrane region" description="Helical" evidence="11">
    <location>
        <begin position="35"/>
        <end position="53"/>
    </location>
</feature>
<dbReference type="EMBL" id="CP098502">
    <property type="protein sequence ID" value="UTI63560.1"/>
    <property type="molecule type" value="Genomic_DNA"/>
</dbReference>
<dbReference type="RefSeq" id="WP_254570285.1">
    <property type="nucleotide sequence ID" value="NZ_CP098502.1"/>
</dbReference>
<evidence type="ECO:0000256" key="10">
    <source>
        <dbReference type="SAM" id="MobiDB-lite"/>
    </source>
</evidence>
<dbReference type="PANTHER" id="PTHR11351">
    <property type="entry name" value="ACYL-COA DESATURASE"/>
    <property type="match status" value="1"/>
</dbReference>
<evidence type="ECO:0000256" key="6">
    <source>
        <dbReference type="ARBA" id="ARBA00023002"/>
    </source>
</evidence>
<evidence type="ECO:0000256" key="1">
    <source>
        <dbReference type="ARBA" id="ARBA00004141"/>
    </source>
</evidence>
<evidence type="ECO:0000313" key="14">
    <source>
        <dbReference type="Proteomes" id="UP001056035"/>
    </source>
</evidence>
<sequence>MATTPLPSATDDAAPLEGPTPEEIRDPELVNLDRAITALITAVPFLMLFVAASQAWNHSLHVRDLLIMLALYVPTALGVTVGFHRLLTHRAFKTSPWLRGLLAVLGTMAVEGPVINWVADHRKHHVYTDRPGDPHSPHVDHGHGVGGAIRGLLHAHVGWLFIHDQRAARERFARDLIEDPVVNFVDKTFIVWSLLGLAIPYGLGVLFGGSSDAGLDALLWGGAVRIFLLHHVTYSINSLCHFFGRRSYDTGDESRNLAWLAPLSMGEAWHNNHHAFPTSAYHGLGRRELDLSGLTISALERAGLIWDVQRVSAERRAAKAVAP</sequence>
<dbReference type="Pfam" id="PF00487">
    <property type="entry name" value="FA_desaturase"/>
    <property type="match status" value="1"/>
</dbReference>
<evidence type="ECO:0000256" key="11">
    <source>
        <dbReference type="SAM" id="Phobius"/>
    </source>
</evidence>
<reference evidence="13 14" key="1">
    <citation type="submission" date="2022-06" db="EMBL/GenBank/DDBJ databases">
        <title>Paraconexibacter antarcticus.</title>
        <authorList>
            <person name="Kim C.S."/>
        </authorList>
    </citation>
    <scope>NUCLEOTIDE SEQUENCE [LARGE SCALE GENOMIC DNA]</scope>
    <source>
        <strain evidence="13 14">02-257</strain>
    </source>
</reference>
<feature type="transmembrane region" description="Helical" evidence="11">
    <location>
        <begin position="65"/>
        <end position="85"/>
    </location>
</feature>
<comment type="subcellular location">
    <subcellularLocation>
        <location evidence="1">Membrane</location>
        <topology evidence="1">Multi-pass membrane protein</topology>
    </subcellularLocation>
</comment>
<gene>
    <name evidence="13" type="ORF">NBH00_19730</name>
</gene>
<dbReference type="InterPro" id="IPR015876">
    <property type="entry name" value="Acyl-CoA_DS"/>
</dbReference>
<feature type="domain" description="Fatty acid desaturase" evidence="12">
    <location>
        <begin position="69"/>
        <end position="285"/>
    </location>
</feature>
<keyword evidence="6" id="KW-0560">Oxidoreductase</keyword>
<evidence type="ECO:0000256" key="8">
    <source>
        <dbReference type="ARBA" id="ARBA00023098"/>
    </source>
</evidence>
<evidence type="ECO:0000256" key="7">
    <source>
        <dbReference type="ARBA" id="ARBA00023004"/>
    </source>
</evidence>
<dbReference type="PRINTS" id="PR00075">
    <property type="entry name" value="FACDDSATRASE"/>
</dbReference>
<keyword evidence="7" id="KW-0408">Iron</keyword>
<keyword evidence="9 11" id="KW-0472">Membrane</keyword>
<keyword evidence="5 11" id="KW-1133">Transmembrane helix</keyword>
<name>A0ABY5DNG4_9ACTN</name>
<protein>
    <submittedName>
        <fullName evidence="13">Acyl-CoA desaturase</fullName>
    </submittedName>
</protein>
<organism evidence="13 14">
    <name type="scientific">Paraconexibacter antarcticus</name>
    <dbReference type="NCBI Taxonomy" id="2949664"/>
    <lineage>
        <taxon>Bacteria</taxon>
        <taxon>Bacillati</taxon>
        <taxon>Actinomycetota</taxon>
        <taxon>Thermoleophilia</taxon>
        <taxon>Solirubrobacterales</taxon>
        <taxon>Paraconexibacteraceae</taxon>
        <taxon>Paraconexibacter</taxon>
    </lineage>
</organism>
<keyword evidence="4" id="KW-0276">Fatty acid metabolism</keyword>
<feature type="transmembrane region" description="Helical" evidence="11">
    <location>
        <begin position="189"/>
        <end position="211"/>
    </location>
</feature>
<keyword evidence="3 11" id="KW-0812">Transmembrane</keyword>
<keyword evidence="8" id="KW-0443">Lipid metabolism</keyword>
<dbReference type="InterPro" id="IPR005804">
    <property type="entry name" value="FA_desaturase_dom"/>
</dbReference>
<comment type="similarity">
    <text evidence="2">Belongs to the fatty acid desaturase type 2 family.</text>
</comment>
<evidence type="ECO:0000259" key="12">
    <source>
        <dbReference type="Pfam" id="PF00487"/>
    </source>
</evidence>
<proteinExistence type="inferred from homology"/>
<evidence type="ECO:0000256" key="2">
    <source>
        <dbReference type="ARBA" id="ARBA00008749"/>
    </source>
</evidence>
<evidence type="ECO:0000256" key="4">
    <source>
        <dbReference type="ARBA" id="ARBA00022832"/>
    </source>
</evidence>
<evidence type="ECO:0000256" key="9">
    <source>
        <dbReference type="ARBA" id="ARBA00023136"/>
    </source>
</evidence>
<evidence type="ECO:0000256" key="5">
    <source>
        <dbReference type="ARBA" id="ARBA00022989"/>
    </source>
</evidence>
<accession>A0ABY5DNG4</accession>
<dbReference type="PANTHER" id="PTHR11351:SF3">
    <property type="entry name" value="BLL4393 PROTEIN"/>
    <property type="match status" value="1"/>
</dbReference>
<feature type="transmembrane region" description="Helical" evidence="11">
    <location>
        <begin position="97"/>
        <end position="119"/>
    </location>
</feature>
<dbReference type="CDD" id="cd03505">
    <property type="entry name" value="Delta9-FADS-like"/>
    <property type="match status" value="1"/>
</dbReference>